<proteinExistence type="predicted"/>
<keyword evidence="3" id="KW-1185">Reference proteome</keyword>
<evidence type="ECO:0000313" key="3">
    <source>
        <dbReference type="Proteomes" id="UP001176941"/>
    </source>
</evidence>
<dbReference type="EMBL" id="OX459965">
    <property type="protein sequence ID" value="CAI9169225.1"/>
    <property type="molecule type" value="Genomic_DNA"/>
</dbReference>
<feature type="region of interest" description="Disordered" evidence="1">
    <location>
        <begin position="47"/>
        <end position="83"/>
    </location>
</feature>
<gene>
    <name evidence="2" type="ORF">MRATA1EN1_LOCUS18187</name>
</gene>
<feature type="compositionally biased region" description="Low complexity" evidence="1">
    <location>
        <begin position="47"/>
        <end position="57"/>
    </location>
</feature>
<organism evidence="2 3">
    <name type="scientific">Rangifer tarandus platyrhynchus</name>
    <name type="common">Svalbard reindeer</name>
    <dbReference type="NCBI Taxonomy" id="3082113"/>
    <lineage>
        <taxon>Eukaryota</taxon>
        <taxon>Metazoa</taxon>
        <taxon>Chordata</taxon>
        <taxon>Craniata</taxon>
        <taxon>Vertebrata</taxon>
        <taxon>Euteleostomi</taxon>
        <taxon>Mammalia</taxon>
        <taxon>Eutheria</taxon>
        <taxon>Laurasiatheria</taxon>
        <taxon>Artiodactyla</taxon>
        <taxon>Ruminantia</taxon>
        <taxon>Pecora</taxon>
        <taxon>Cervidae</taxon>
        <taxon>Odocoileinae</taxon>
        <taxon>Rangifer</taxon>
    </lineage>
</organism>
<name>A0ABN8Z5X8_RANTA</name>
<feature type="compositionally biased region" description="Basic and acidic residues" evidence="1">
    <location>
        <begin position="62"/>
        <end position="73"/>
    </location>
</feature>
<sequence>MSRLRMIMAEREPVLSGAIPFPGHRPAPLPAREPPARRFWAAFASSRALASPPSQRALGRPTTREPHKPDEACSAHYHQAPVR</sequence>
<protein>
    <submittedName>
        <fullName evidence="2">Uncharacterized protein</fullName>
    </submittedName>
</protein>
<evidence type="ECO:0000313" key="2">
    <source>
        <dbReference type="EMBL" id="CAI9169225.1"/>
    </source>
</evidence>
<evidence type="ECO:0000256" key="1">
    <source>
        <dbReference type="SAM" id="MobiDB-lite"/>
    </source>
</evidence>
<reference evidence="2" key="1">
    <citation type="submission" date="2023-04" db="EMBL/GenBank/DDBJ databases">
        <authorList>
            <consortium name="ELIXIR-Norway"/>
        </authorList>
    </citation>
    <scope>NUCLEOTIDE SEQUENCE [LARGE SCALE GENOMIC DNA]</scope>
</reference>
<dbReference type="Proteomes" id="UP001176941">
    <property type="component" value="Chromosome 29"/>
</dbReference>
<accession>A0ABN8Z5X8</accession>